<evidence type="ECO:0000256" key="9">
    <source>
        <dbReference type="ARBA" id="ARBA00023010"/>
    </source>
</evidence>
<proteinExistence type="inferred from homology"/>
<keyword evidence="6" id="KW-0509">mRNA transport</keyword>
<dbReference type="GO" id="GO:0070762">
    <property type="term" value="C:nuclear pore transmembrane ring"/>
    <property type="evidence" value="ECO:0007669"/>
    <property type="project" value="TreeGrafter"/>
</dbReference>
<keyword evidence="9" id="KW-0811">Translocation</keyword>
<evidence type="ECO:0000256" key="8">
    <source>
        <dbReference type="ARBA" id="ARBA00022989"/>
    </source>
</evidence>
<evidence type="ECO:0000256" key="4">
    <source>
        <dbReference type="ARBA" id="ARBA00022448"/>
    </source>
</evidence>
<feature type="transmembrane region" description="Helical" evidence="13">
    <location>
        <begin position="59"/>
        <end position="85"/>
    </location>
</feature>
<evidence type="ECO:0000313" key="15">
    <source>
        <dbReference type="Proteomes" id="UP000827284"/>
    </source>
</evidence>
<evidence type="ECO:0000256" key="13">
    <source>
        <dbReference type="SAM" id="Phobius"/>
    </source>
</evidence>
<evidence type="ECO:0000256" key="5">
    <source>
        <dbReference type="ARBA" id="ARBA00022692"/>
    </source>
</evidence>
<keyword evidence="10" id="KW-0906">Nuclear pore complex</keyword>
<keyword evidence="11 13" id="KW-0472">Membrane</keyword>
<evidence type="ECO:0000256" key="2">
    <source>
        <dbReference type="ARBA" id="ARBA00004567"/>
    </source>
</evidence>
<sequence>MSKRRDQRRLLHQLTYRLGSRKVLEERSKASMIFIVGFAYLSSLISQRADGGLFGVFRFYNYLFTGRTFVLTVAYAVAGLALVGLRNRNVQLNPRLSATYLHDLLSIFSDRWSWAVIGFYIFAFSTLHNLIMTGASSPVTNYNELVVYITVKGITQINERYILVRAFSLALGLAYGMGHLIQQKDWLMFSDVQLNMVDYVFTHYRKKVVKRSLLFSARFATAFWIIYNFFFGRLLVSMAMRFVAEDIQYHAPQYGPRWYSFGLAFRLFLTSLPITMFMESVHLVCQHFLTMRMNVTSSSVDPNACLVSGVKSSASNDVQEKLLKYHAFQELDQLAGHNADRRTEIFSDATCVPSAWKQISDSCVDALKAATVRLERVPISTVTQAGANKGSAETLNTTARRRLPPGHGGAFEENIFRPSKHDHFFDSLKGPSTEELLAQSRVEQDKTLANKDSDKRPNLSGSRDRLEILAFRWISKTARDLVFKHPELHKQMDSIPDADYLHTTDDFQLSVWASQILARLVSASYSEDQFGVVQQDISKVLETMLKLLVTLESFLLKKSRSKESASIAAHINAQDLVTLRNYSLQQVLKTSIYQIVVVFRDQLSDFKLAPAYADRLSHFIQMED</sequence>
<dbReference type="GO" id="GO:0015031">
    <property type="term" value="P:protein transport"/>
    <property type="evidence" value="ECO:0007669"/>
    <property type="project" value="UniProtKB-KW"/>
</dbReference>
<dbReference type="EMBL" id="BQFW01000011">
    <property type="protein sequence ID" value="GJJ75834.1"/>
    <property type="molecule type" value="Genomic_DNA"/>
</dbReference>
<reference evidence="14" key="2">
    <citation type="journal article" date="2022" name="Microbiol. Resour. Announc.">
        <title>Whole-Genome Sequence of Entomortierella parvispora E1425, a Mucoromycotan Fungus Associated with Burkholderiaceae-Related Endosymbiotic Bacteria.</title>
        <authorList>
            <person name="Herlambang A."/>
            <person name="Guo Y."/>
            <person name="Takashima Y."/>
            <person name="Narisawa K."/>
            <person name="Ohta H."/>
            <person name="Nishizawa T."/>
        </authorList>
    </citation>
    <scope>NUCLEOTIDE SEQUENCE</scope>
    <source>
        <strain evidence="14">E1425</strain>
    </source>
</reference>
<organism evidence="14 15">
    <name type="scientific">Entomortierella parvispora</name>
    <dbReference type="NCBI Taxonomy" id="205924"/>
    <lineage>
        <taxon>Eukaryota</taxon>
        <taxon>Fungi</taxon>
        <taxon>Fungi incertae sedis</taxon>
        <taxon>Mucoromycota</taxon>
        <taxon>Mortierellomycotina</taxon>
        <taxon>Mortierellomycetes</taxon>
        <taxon>Mortierellales</taxon>
        <taxon>Mortierellaceae</taxon>
        <taxon>Entomortierella</taxon>
    </lineage>
</organism>
<comment type="similarity">
    <text evidence="3">Belongs to the NDC1 family.</text>
</comment>
<dbReference type="Pfam" id="PF09531">
    <property type="entry name" value="Ndc1_Nup"/>
    <property type="match status" value="1"/>
</dbReference>
<accession>A0A9P3LZ30</accession>
<name>A0A9P3LZ30_9FUNG</name>
<keyword evidence="8 13" id="KW-1133">Transmembrane helix</keyword>
<reference evidence="14" key="1">
    <citation type="submission" date="2021-11" db="EMBL/GenBank/DDBJ databases">
        <authorList>
            <person name="Herlambang A."/>
            <person name="Guo Y."/>
            <person name="Takashima Y."/>
            <person name="Nishizawa T."/>
        </authorList>
    </citation>
    <scope>NUCLEOTIDE SEQUENCE</scope>
    <source>
        <strain evidence="14">E1425</strain>
    </source>
</reference>
<dbReference type="PANTHER" id="PTHR13269:SF6">
    <property type="entry name" value="NUCLEOPORIN NDC1"/>
    <property type="match status" value="1"/>
</dbReference>
<keyword evidence="12" id="KW-0539">Nucleus</keyword>
<evidence type="ECO:0000313" key="14">
    <source>
        <dbReference type="EMBL" id="GJJ75834.1"/>
    </source>
</evidence>
<dbReference type="GO" id="GO:0051028">
    <property type="term" value="P:mRNA transport"/>
    <property type="evidence" value="ECO:0007669"/>
    <property type="project" value="UniProtKB-KW"/>
</dbReference>
<feature type="transmembrane region" description="Helical" evidence="13">
    <location>
        <begin position="112"/>
        <end position="131"/>
    </location>
</feature>
<feature type="transmembrane region" description="Helical" evidence="13">
    <location>
        <begin position="30"/>
        <end position="47"/>
    </location>
</feature>
<keyword evidence="7" id="KW-0653">Protein transport</keyword>
<dbReference type="GO" id="GO:0005816">
    <property type="term" value="C:spindle pole body"/>
    <property type="evidence" value="ECO:0007669"/>
    <property type="project" value="TreeGrafter"/>
</dbReference>
<dbReference type="GO" id="GO:0031965">
    <property type="term" value="C:nuclear membrane"/>
    <property type="evidence" value="ECO:0007669"/>
    <property type="project" value="UniProtKB-SubCell"/>
</dbReference>
<evidence type="ECO:0000256" key="3">
    <source>
        <dbReference type="ARBA" id="ARBA00005760"/>
    </source>
</evidence>
<evidence type="ECO:0000256" key="10">
    <source>
        <dbReference type="ARBA" id="ARBA00023132"/>
    </source>
</evidence>
<keyword evidence="4" id="KW-0813">Transport</keyword>
<evidence type="ECO:0000256" key="11">
    <source>
        <dbReference type="ARBA" id="ARBA00023136"/>
    </source>
</evidence>
<dbReference type="Proteomes" id="UP000827284">
    <property type="component" value="Unassembled WGS sequence"/>
</dbReference>
<evidence type="ECO:0000256" key="6">
    <source>
        <dbReference type="ARBA" id="ARBA00022816"/>
    </source>
</evidence>
<evidence type="ECO:0000256" key="7">
    <source>
        <dbReference type="ARBA" id="ARBA00022927"/>
    </source>
</evidence>
<comment type="subcellular location">
    <subcellularLocation>
        <location evidence="1">Nucleus membrane</location>
        <topology evidence="1">Multi-pass membrane protein</topology>
    </subcellularLocation>
    <subcellularLocation>
        <location evidence="2">Nucleus</location>
        <location evidence="2">Nuclear pore complex</location>
    </subcellularLocation>
</comment>
<gene>
    <name evidence="14" type="ORF">EMPS_08192</name>
</gene>
<feature type="transmembrane region" description="Helical" evidence="13">
    <location>
        <begin position="162"/>
        <end position="181"/>
    </location>
</feature>
<protein>
    <submittedName>
        <fullName evidence="14">Nucleoporin NDC1</fullName>
    </submittedName>
</protein>
<evidence type="ECO:0000256" key="1">
    <source>
        <dbReference type="ARBA" id="ARBA00004232"/>
    </source>
</evidence>
<dbReference type="OrthoDB" id="67850at2759"/>
<dbReference type="AlphaFoldDB" id="A0A9P3LZ30"/>
<keyword evidence="5 13" id="KW-0812">Transmembrane</keyword>
<dbReference type="PANTHER" id="PTHR13269">
    <property type="entry name" value="NUCLEOPORIN NDC1"/>
    <property type="match status" value="1"/>
</dbReference>
<dbReference type="GO" id="GO:0030674">
    <property type="term" value="F:protein-macromolecule adaptor activity"/>
    <property type="evidence" value="ECO:0007669"/>
    <property type="project" value="TreeGrafter"/>
</dbReference>
<comment type="caution">
    <text evidence="14">The sequence shown here is derived from an EMBL/GenBank/DDBJ whole genome shotgun (WGS) entry which is preliminary data.</text>
</comment>
<evidence type="ECO:0000256" key="12">
    <source>
        <dbReference type="ARBA" id="ARBA00023242"/>
    </source>
</evidence>
<keyword evidence="15" id="KW-1185">Reference proteome</keyword>
<dbReference type="InterPro" id="IPR019049">
    <property type="entry name" value="Nucleoporin_prot_Ndc1/Nup"/>
</dbReference>
<feature type="transmembrane region" description="Helical" evidence="13">
    <location>
        <begin position="213"/>
        <end position="231"/>
    </location>
</feature>
<dbReference type="GO" id="GO:0006999">
    <property type="term" value="P:nuclear pore organization"/>
    <property type="evidence" value="ECO:0007669"/>
    <property type="project" value="TreeGrafter"/>
</dbReference>